<evidence type="ECO:0000313" key="8">
    <source>
        <dbReference type="EMBL" id="CAL1139552.1"/>
    </source>
</evidence>
<evidence type="ECO:0000256" key="2">
    <source>
        <dbReference type="ARBA" id="ARBA00023157"/>
    </source>
</evidence>
<evidence type="ECO:0000259" key="6">
    <source>
        <dbReference type="PROSITE" id="PS50948"/>
    </source>
</evidence>
<dbReference type="AlphaFoldDB" id="A0A9P1C633"/>
<dbReference type="InterPro" id="IPR003609">
    <property type="entry name" value="Pan_app"/>
</dbReference>
<dbReference type="Pfam" id="PF14295">
    <property type="entry name" value="PAN_4"/>
    <property type="match status" value="1"/>
</dbReference>
<feature type="region of interest" description="Disordered" evidence="3">
    <location>
        <begin position="452"/>
        <end position="498"/>
    </location>
</feature>
<keyword evidence="4" id="KW-0472">Membrane</keyword>
<feature type="chain" id="PRO_5043270111" evidence="5">
    <location>
        <begin position="16"/>
        <end position="524"/>
    </location>
</feature>
<name>A0A9P1C633_9DINO</name>
<evidence type="ECO:0000256" key="3">
    <source>
        <dbReference type="SAM" id="MobiDB-lite"/>
    </source>
</evidence>
<gene>
    <name evidence="7" type="ORF">C1SCF055_LOCUS13548</name>
</gene>
<dbReference type="Proteomes" id="UP001152797">
    <property type="component" value="Unassembled WGS sequence"/>
</dbReference>
<dbReference type="SUPFAM" id="SSF57414">
    <property type="entry name" value="Hairpin loop containing domain-like"/>
    <property type="match status" value="1"/>
</dbReference>
<keyword evidence="4" id="KW-0812">Transmembrane</keyword>
<protein>
    <submittedName>
        <fullName evidence="9">WW domain-containing protein</fullName>
    </submittedName>
</protein>
<accession>A0A9P1C633</accession>
<feature type="transmembrane region" description="Helical" evidence="4">
    <location>
        <begin position="424"/>
        <end position="445"/>
    </location>
</feature>
<evidence type="ECO:0000256" key="1">
    <source>
        <dbReference type="ARBA" id="ARBA00022737"/>
    </source>
</evidence>
<keyword evidence="4" id="KW-1133">Transmembrane helix</keyword>
<keyword evidence="2" id="KW-1015">Disulfide bond</keyword>
<dbReference type="EMBL" id="CAMXCT020001057">
    <property type="protein sequence ID" value="CAL1139552.1"/>
    <property type="molecule type" value="Genomic_DNA"/>
</dbReference>
<sequence>MLRWSWLVCATLVVAEEGKWPTCLEGGVAYTNLLDISDAYAEHRLVQEPNGGYLANAKACQDSCKVAPRCKKFTFKTGSNPPGACFLIDATDDLTHRYTENDAVSGSVSCNFSVVIPSMTPPAGAAAKEAAAKIWEAAAGAASTGIAAVDTATSAVGTAAAKTGEAAADVASTGIAAVDTATSAVGTAAAKTGEAAADVASTGIAAVDTATSAVGTAAAKTGEAAADVASTGIAAVDTATSAVGTAAAKTGEAAADVASTGIAAVDTATSAVGTAASKTGEAATGVASASGEMPIATPIILPAPAKSKPADVVDDSEVGCLRKGVVLQDTLLPVPVQWTSSVAECRQKCQASKGCSLFTWKKNTKPTGGCWLFPEPAAPMAQMADPNATSGAKDCSSRGAVGLAQGPAKSFIAQSPSGMNSNTLWAVLGCVAVAAAVAGVAAFASSSSESKKGKRGLKIAAHDEESATSMAPSPVYAPPSARPQPGPGPMAAPTPGFQPVMYFQQPQLHQVQPVPQVYYTQVPQ</sequence>
<keyword evidence="10" id="KW-1185">Reference proteome</keyword>
<evidence type="ECO:0000313" key="9">
    <source>
        <dbReference type="EMBL" id="CAL4773489.1"/>
    </source>
</evidence>
<evidence type="ECO:0000313" key="10">
    <source>
        <dbReference type="Proteomes" id="UP001152797"/>
    </source>
</evidence>
<dbReference type="EMBL" id="CAMXCT030001057">
    <property type="protein sequence ID" value="CAL4773489.1"/>
    <property type="molecule type" value="Genomic_DNA"/>
</dbReference>
<keyword evidence="1" id="KW-0677">Repeat</keyword>
<feature type="domain" description="Apple" evidence="6">
    <location>
        <begin position="320"/>
        <end position="395"/>
    </location>
</feature>
<feature type="signal peptide" evidence="5">
    <location>
        <begin position="1"/>
        <end position="15"/>
    </location>
</feature>
<dbReference type="PROSITE" id="PS50948">
    <property type="entry name" value="PAN"/>
    <property type="match status" value="1"/>
</dbReference>
<dbReference type="GO" id="GO:0006508">
    <property type="term" value="P:proteolysis"/>
    <property type="evidence" value="ECO:0007669"/>
    <property type="project" value="InterPro"/>
</dbReference>
<feature type="compositionally biased region" description="Pro residues" evidence="3">
    <location>
        <begin position="475"/>
        <end position="492"/>
    </location>
</feature>
<dbReference type="GO" id="GO:0005576">
    <property type="term" value="C:extracellular region"/>
    <property type="evidence" value="ECO:0007669"/>
    <property type="project" value="InterPro"/>
</dbReference>
<comment type="caution">
    <text evidence="7">The sequence shown here is derived from an EMBL/GenBank/DDBJ whole genome shotgun (WGS) entry which is preliminary data.</text>
</comment>
<organism evidence="7">
    <name type="scientific">Cladocopium goreaui</name>
    <dbReference type="NCBI Taxonomy" id="2562237"/>
    <lineage>
        <taxon>Eukaryota</taxon>
        <taxon>Sar</taxon>
        <taxon>Alveolata</taxon>
        <taxon>Dinophyceae</taxon>
        <taxon>Suessiales</taxon>
        <taxon>Symbiodiniaceae</taxon>
        <taxon>Cladocopium</taxon>
    </lineage>
</organism>
<proteinExistence type="predicted"/>
<evidence type="ECO:0000313" key="7">
    <source>
        <dbReference type="EMBL" id="CAI3986177.1"/>
    </source>
</evidence>
<dbReference type="Pfam" id="PF00024">
    <property type="entry name" value="PAN_1"/>
    <property type="match status" value="1"/>
</dbReference>
<reference evidence="8" key="2">
    <citation type="submission" date="2024-04" db="EMBL/GenBank/DDBJ databases">
        <authorList>
            <person name="Chen Y."/>
            <person name="Shah S."/>
            <person name="Dougan E. K."/>
            <person name="Thang M."/>
            <person name="Chan C."/>
        </authorList>
    </citation>
    <scope>NUCLEOTIDE SEQUENCE [LARGE SCALE GENOMIC DNA]</scope>
</reference>
<dbReference type="Gene3D" id="3.50.4.10">
    <property type="entry name" value="Hepatocyte Growth Factor"/>
    <property type="match status" value="2"/>
</dbReference>
<reference evidence="7" key="1">
    <citation type="submission" date="2022-10" db="EMBL/GenBank/DDBJ databases">
        <authorList>
            <person name="Chen Y."/>
            <person name="Dougan E. K."/>
            <person name="Chan C."/>
            <person name="Rhodes N."/>
            <person name="Thang M."/>
        </authorList>
    </citation>
    <scope>NUCLEOTIDE SEQUENCE</scope>
</reference>
<dbReference type="SMART" id="SM00223">
    <property type="entry name" value="APPLE"/>
    <property type="match status" value="2"/>
</dbReference>
<dbReference type="InterPro" id="IPR000177">
    <property type="entry name" value="Apple"/>
</dbReference>
<keyword evidence="5" id="KW-0732">Signal</keyword>
<evidence type="ECO:0000256" key="4">
    <source>
        <dbReference type="SAM" id="Phobius"/>
    </source>
</evidence>
<evidence type="ECO:0000256" key="5">
    <source>
        <dbReference type="SAM" id="SignalP"/>
    </source>
</evidence>
<dbReference type="EMBL" id="CAMXCT010001057">
    <property type="protein sequence ID" value="CAI3986177.1"/>
    <property type="molecule type" value="Genomic_DNA"/>
</dbReference>